<evidence type="ECO:0000313" key="5">
    <source>
        <dbReference type="EMBL" id="MCF2949559.1"/>
    </source>
</evidence>
<gene>
    <name evidence="5" type="ORF">L0668_15670</name>
</gene>
<name>A0ABS9D9G0_9ALTE</name>
<dbReference type="Gene3D" id="1.50.10.10">
    <property type="match status" value="1"/>
</dbReference>
<reference evidence="5 6" key="1">
    <citation type="submission" date="2022-01" db="EMBL/GenBank/DDBJ databases">
        <title>Paraglaciecola sp. G1-23.</title>
        <authorList>
            <person name="Jin M.S."/>
            <person name="Han D.M."/>
            <person name="Kim H.M."/>
            <person name="Jeon C.O."/>
        </authorList>
    </citation>
    <scope>NUCLEOTIDE SEQUENCE [LARGE SCALE GENOMIC DNA]</scope>
    <source>
        <strain evidence="5 6">G1-23</strain>
    </source>
</reference>
<feature type="signal peptide" evidence="1">
    <location>
        <begin position="1"/>
        <end position="28"/>
    </location>
</feature>
<feature type="domain" description="Glycosyl hydrolase family 95 catalytic" evidence="4">
    <location>
        <begin position="307"/>
        <end position="699"/>
    </location>
</feature>
<proteinExistence type="predicted"/>
<evidence type="ECO:0000256" key="1">
    <source>
        <dbReference type="SAM" id="SignalP"/>
    </source>
</evidence>
<dbReference type="GO" id="GO:0016787">
    <property type="term" value="F:hydrolase activity"/>
    <property type="evidence" value="ECO:0007669"/>
    <property type="project" value="UniProtKB-KW"/>
</dbReference>
<dbReference type="InterPro" id="IPR008928">
    <property type="entry name" value="6-hairpin_glycosidase_sf"/>
</dbReference>
<evidence type="ECO:0000259" key="3">
    <source>
        <dbReference type="Pfam" id="PF21307"/>
    </source>
</evidence>
<dbReference type="RefSeq" id="WP_235313663.1">
    <property type="nucleotide sequence ID" value="NZ_JAKGAS010000009.1"/>
</dbReference>
<evidence type="ECO:0000313" key="6">
    <source>
        <dbReference type="Proteomes" id="UP001521137"/>
    </source>
</evidence>
<keyword evidence="1" id="KW-0732">Signal</keyword>
<comment type="caution">
    <text evidence="5">The sequence shown here is derived from an EMBL/GenBank/DDBJ whole genome shotgun (WGS) entry which is preliminary data.</text>
</comment>
<dbReference type="InterPro" id="IPR016518">
    <property type="entry name" value="Alpha-L-fucosidase"/>
</dbReference>
<sequence length="816" mass="91614">MTKVCRPYQIQKLIVCVLLFLTFGYVAANESSTDLIIFFEQPGNNWETESLPIGNGKIGATILGNLVNDNIQFNEKTLWTGGPSATKSYNYGLPPYTTDDYLKRIEAVQNDISRQGSLTPKEVAERLGVEQENYGSYQSFGHLQLRFPGSHSQYSKYKRALDLNTAVAKVSYQSKGINYQREYFVSYPDNSLVIRLSADKPASINLSANISVPQNRTFQSDLVKPNELLVSGELLDNQLQYAAGLKVSVENGTLQQTNDGLVIKQADSVTLQLTAATNYALRHPNYRSTSSPRNKVNTQLAKNQTLSYADLLQRHLNDYQSLFSRVKLELNQSTPLAIDKMVAGYPFDNSKINQSLERIYYQYGRYLLIASSRAGSLPANLQGIWNKDIQAPWSADYHLNINLQMNYWLADMTNLTETLPPLFDYLDNLAVSGAQAAKQLFNSPGWVVFLNSNPWGSIGLIKWPTAFWQPEAAAWMAIQYYDHYLYTLDTTFLKQRAYPILKSASEFWLHNLVIDPQTKLLTVTPSYSPEHGYFTAGAAMSQQIIFDLFMKTITASSVVGDKTFQNKLQAAISQLDVGLRVGSWGQLQEWRQDLDKPNNHHRHVSHLYALHPGNHISPKSTPQFAAAASKTLNARGDGGTGWSKAWKINFWTRLLDGNRAYKLLQEQLSNSTLSNLWSNHPPFQIDGNFGATAGMTEMLLQSHLHNIHLLPALPAAWPHGQIQGLKARGNIEVSLQWQNHKLQKAVLKSHHDQVITLNNNEFNSSIAVLSDGKNIPFTSNNKDEISFTTLADQEYVVLIRQLNTTAENSLPVVNIK</sequence>
<dbReference type="InterPro" id="IPR027414">
    <property type="entry name" value="GH95_N_dom"/>
</dbReference>
<dbReference type="PANTHER" id="PTHR31084:SF0">
    <property type="entry name" value="ALPHA-L-FUCOSIDASE 2"/>
    <property type="match status" value="1"/>
</dbReference>
<evidence type="ECO:0000259" key="2">
    <source>
        <dbReference type="Pfam" id="PF14498"/>
    </source>
</evidence>
<keyword evidence="5" id="KW-0378">Hydrolase</keyword>
<dbReference type="InterPro" id="IPR012341">
    <property type="entry name" value="6hp_glycosidase-like_sf"/>
</dbReference>
<protein>
    <submittedName>
        <fullName evidence="5">Glycoside hydrolase family 95 protein</fullName>
    </submittedName>
</protein>
<dbReference type="Pfam" id="PF21307">
    <property type="entry name" value="Glyco_hydro_95_C"/>
    <property type="match status" value="1"/>
</dbReference>
<dbReference type="PANTHER" id="PTHR31084">
    <property type="entry name" value="ALPHA-L-FUCOSIDASE 2"/>
    <property type="match status" value="1"/>
</dbReference>
<dbReference type="InterPro" id="IPR054363">
    <property type="entry name" value="GH95_cat"/>
</dbReference>
<feature type="domain" description="Alpha fucosidase A-like C-terminal" evidence="3">
    <location>
        <begin position="701"/>
        <end position="797"/>
    </location>
</feature>
<dbReference type="Proteomes" id="UP001521137">
    <property type="component" value="Unassembled WGS sequence"/>
</dbReference>
<dbReference type="SUPFAM" id="SSF48208">
    <property type="entry name" value="Six-hairpin glycosidases"/>
    <property type="match status" value="1"/>
</dbReference>
<dbReference type="Pfam" id="PF22124">
    <property type="entry name" value="Glyco_hydro_95_cat"/>
    <property type="match status" value="1"/>
</dbReference>
<dbReference type="InterPro" id="IPR049053">
    <property type="entry name" value="AFCA-like_C"/>
</dbReference>
<dbReference type="Pfam" id="PF14498">
    <property type="entry name" value="Glyco_hyd_65N_2"/>
    <property type="match status" value="1"/>
</dbReference>
<dbReference type="EMBL" id="JAKGAS010000009">
    <property type="protein sequence ID" value="MCF2949559.1"/>
    <property type="molecule type" value="Genomic_DNA"/>
</dbReference>
<evidence type="ECO:0000259" key="4">
    <source>
        <dbReference type="Pfam" id="PF22124"/>
    </source>
</evidence>
<keyword evidence="6" id="KW-1185">Reference proteome</keyword>
<dbReference type="Gene3D" id="2.70.98.50">
    <property type="entry name" value="putative glycoside hydrolase family protein from bacillus halodurans"/>
    <property type="match status" value="1"/>
</dbReference>
<feature type="chain" id="PRO_5047489101" evidence="1">
    <location>
        <begin position="29"/>
        <end position="816"/>
    </location>
</feature>
<dbReference type="PIRSF" id="PIRSF007663">
    <property type="entry name" value="UCP007663"/>
    <property type="match status" value="1"/>
</dbReference>
<organism evidence="5 6">
    <name type="scientific">Paraglaciecola algarum</name>
    <dbReference type="NCBI Taxonomy" id="3050085"/>
    <lineage>
        <taxon>Bacteria</taxon>
        <taxon>Pseudomonadati</taxon>
        <taxon>Pseudomonadota</taxon>
        <taxon>Gammaproteobacteria</taxon>
        <taxon>Alteromonadales</taxon>
        <taxon>Alteromonadaceae</taxon>
        <taxon>Paraglaciecola</taxon>
    </lineage>
</organism>
<feature type="domain" description="Glycosyl hydrolase family 95 N-terminal" evidence="2">
    <location>
        <begin position="38"/>
        <end position="280"/>
    </location>
</feature>
<accession>A0ABS9D9G0</accession>